<dbReference type="PRINTS" id="PR00455">
    <property type="entry name" value="HTHTETR"/>
</dbReference>
<organism evidence="7 8">
    <name type="scientific">Pararhodobacter zhoushanensis</name>
    <dbReference type="NCBI Taxonomy" id="2479545"/>
    <lineage>
        <taxon>Bacteria</taxon>
        <taxon>Pseudomonadati</taxon>
        <taxon>Pseudomonadota</taxon>
        <taxon>Alphaproteobacteria</taxon>
        <taxon>Rhodobacterales</taxon>
        <taxon>Paracoccaceae</taxon>
        <taxon>Pararhodobacter</taxon>
    </lineage>
</organism>
<evidence type="ECO:0000256" key="5">
    <source>
        <dbReference type="SAM" id="MobiDB-lite"/>
    </source>
</evidence>
<feature type="region of interest" description="Disordered" evidence="5">
    <location>
        <begin position="1"/>
        <end position="25"/>
    </location>
</feature>
<protein>
    <submittedName>
        <fullName evidence="7">TetR/AcrR family transcriptional regulator</fullName>
    </submittedName>
</protein>
<evidence type="ECO:0000313" key="8">
    <source>
        <dbReference type="Proteomes" id="UP001208938"/>
    </source>
</evidence>
<dbReference type="SUPFAM" id="SSF48498">
    <property type="entry name" value="Tetracyclin repressor-like, C-terminal domain"/>
    <property type="match status" value="1"/>
</dbReference>
<dbReference type="InterPro" id="IPR036271">
    <property type="entry name" value="Tet_transcr_reg_TetR-rel_C_sf"/>
</dbReference>
<proteinExistence type="predicted"/>
<dbReference type="Pfam" id="PF16925">
    <property type="entry name" value="TetR_C_13"/>
    <property type="match status" value="1"/>
</dbReference>
<keyword evidence="1" id="KW-0805">Transcription regulation</keyword>
<reference evidence="7 8" key="1">
    <citation type="submission" date="2022-10" db="EMBL/GenBank/DDBJ databases">
        <title>Pararhodobacter sp. nov., isolated from marine algae.</title>
        <authorList>
            <person name="Choi B.J."/>
            <person name="Kim J.M."/>
            <person name="Lee J.K."/>
            <person name="Choi D.G."/>
            <person name="Jeon C.O."/>
        </authorList>
    </citation>
    <scope>NUCLEOTIDE SEQUENCE [LARGE SCALE GENOMIC DNA]</scope>
    <source>
        <strain evidence="7 8">ZQ420</strain>
    </source>
</reference>
<evidence type="ECO:0000256" key="4">
    <source>
        <dbReference type="PROSITE-ProRule" id="PRU00335"/>
    </source>
</evidence>
<keyword evidence="8" id="KW-1185">Reference proteome</keyword>
<dbReference type="Gene3D" id="1.10.357.10">
    <property type="entry name" value="Tetracycline Repressor, domain 2"/>
    <property type="match status" value="1"/>
</dbReference>
<dbReference type="PANTHER" id="PTHR47506">
    <property type="entry name" value="TRANSCRIPTIONAL REGULATORY PROTEIN"/>
    <property type="match status" value="1"/>
</dbReference>
<sequence length="222" mass="24287">MTVNHAPIPEPKRRGRPKADPATSDTRARLLRTGMIHLTERGYAATGVDEILANAGVPKGSFYHHFGSKSAFGAALIDAYHLYFVARLTRALDDIGLSPLDRLRRFTKDAEAGMARHGFTRGCLIGNLGQEMGALPEEFRARLIEVLADWQARTAACLRAAQDAGALKPGLNPDALAALFWTGWEGAVLRAKLERRPDPLHHFADTFFDLIATERPSCSTPS</sequence>
<dbReference type="EMBL" id="JAPDFL010000001">
    <property type="protein sequence ID" value="MCW1931984.1"/>
    <property type="molecule type" value="Genomic_DNA"/>
</dbReference>
<keyword evidence="2 4" id="KW-0238">DNA-binding</keyword>
<dbReference type="InterPro" id="IPR001647">
    <property type="entry name" value="HTH_TetR"/>
</dbReference>
<dbReference type="SUPFAM" id="SSF46689">
    <property type="entry name" value="Homeodomain-like"/>
    <property type="match status" value="1"/>
</dbReference>
<keyword evidence="3" id="KW-0804">Transcription</keyword>
<dbReference type="InterPro" id="IPR011075">
    <property type="entry name" value="TetR_C"/>
</dbReference>
<feature type="domain" description="HTH tetR-type" evidence="6">
    <location>
        <begin position="24"/>
        <end position="84"/>
    </location>
</feature>
<accession>A0ABT3GWQ4</accession>
<evidence type="ECO:0000256" key="3">
    <source>
        <dbReference type="ARBA" id="ARBA00023163"/>
    </source>
</evidence>
<name>A0ABT3GWQ4_9RHOB</name>
<evidence type="ECO:0000256" key="1">
    <source>
        <dbReference type="ARBA" id="ARBA00023015"/>
    </source>
</evidence>
<evidence type="ECO:0000259" key="6">
    <source>
        <dbReference type="PROSITE" id="PS50977"/>
    </source>
</evidence>
<dbReference type="PANTHER" id="PTHR47506:SF6">
    <property type="entry name" value="HTH-TYPE TRANSCRIPTIONAL REPRESSOR NEMR"/>
    <property type="match status" value="1"/>
</dbReference>
<evidence type="ECO:0000256" key="2">
    <source>
        <dbReference type="ARBA" id="ARBA00023125"/>
    </source>
</evidence>
<dbReference type="Pfam" id="PF00440">
    <property type="entry name" value="TetR_N"/>
    <property type="match status" value="1"/>
</dbReference>
<dbReference type="Proteomes" id="UP001208938">
    <property type="component" value="Unassembled WGS sequence"/>
</dbReference>
<evidence type="ECO:0000313" key="7">
    <source>
        <dbReference type="EMBL" id="MCW1931984.1"/>
    </source>
</evidence>
<dbReference type="InterPro" id="IPR009057">
    <property type="entry name" value="Homeodomain-like_sf"/>
</dbReference>
<feature type="DNA-binding region" description="H-T-H motif" evidence="4">
    <location>
        <begin position="47"/>
        <end position="66"/>
    </location>
</feature>
<gene>
    <name evidence="7" type="ORF">OKW52_06840</name>
</gene>
<dbReference type="RefSeq" id="WP_264505057.1">
    <property type="nucleotide sequence ID" value="NZ_JAPDFL010000001.1"/>
</dbReference>
<dbReference type="PROSITE" id="PS50977">
    <property type="entry name" value="HTH_TETR_2"/>
    <property type="match status" value="1"/>
</dbReference>
<comment type="caution">
    <text evidence="7">The sequence shown here is derived from an EMBL/GenBank/DDBJ whole genome shotgun (WGS) entry which is preliminary data.</text>
</comment>